<name>A0A5R9L5Y0_9BACT</name>
<reference evidence="1 2" key="1">
    <citation type="submission" date="2019-05" db="EMBL/GenBank/DDBJ databases">
        <authorList>
            <person name="Qu J.-H."/>
        </authorList>
    </citation>
    <scope>NUCLEOTIDE SEQUENCE [LARGE SCALE GENOMIC DNA]</scope>
    <source>
        <strain evidence="1 2">T17</strain>
    </source>
</reference>
<dbReference type="RefSeq" id="WP_138365021.1">
    <property type="nucleotide sequence ID" value="NZ_VCEJ01000002.1"/>
</dbReference>
<organism evidence="1 2">
    <name type="scientific">Dyadobacter luticola</name>
    <dbReference type="NCBI Taxonomy" id="1979387"/>
    <lineage>
        <taxon>Bacteria</taxon>
        <taxon>Pseudomonadati</taxon>
        <taxon>Bacteroidota</taxon>
        <taxon>Cytophagia</taxon>
        <taxon>Cytophagales</taxon>
        <taxon>Spirosomataceae</taxon>
        <taxon>Dyadobacter</taxon>
    </lineage>
</organism>
<accession>A0A5R9L5Y0</accession>
<dbReference type="EMBL" id="VCEJ01000002">
    <property type="protein sequence ID" value="TLV03811.1"/>
    <property type="molecule type" value="Genomic_DNA"/>
</dbReference>
<evidence type="ECO:0000313" key="2">
    <source>
        <dbReference type="Proteomes" id="UP000306402"/>
    </source>
</evidence>
<protein>
    <recommendedName>
        <fullName evidence="3">Antibiotic biosynthesis monooxygenase</fullName>
    </recommendedName>
</protein>
<dbReference type="OrthoDB" id="1438618at2"/>
<proteinExistence type="predicted"/>
<gene>
    <name evidence="1" type="ORF">FEN17_09525</name>
</gene>
<dbReference type="AlphaFoldDB" id="A0A5R9L5Y0"/>
<dbReference type="Proteomes" id="UP000306402">
    <property type="component" value="Unassembled WGS sequence"/>
</dbReference>
<sequence>MSKQSIVRLNAKVSVNPKDWDTFRQMVSETKSIVESEGPDSVLLHECYFEPATFQCLIIEAYTNEAAFLNHLELIKPLSASYKADWKIDRLELLGPFSENVVAAMRQGRSENAFFYYPASLPA</sequence>
<keyword evidence="2" id="KW-1185">Reference proteome</keyword>
<evidence type="ECO:0008006" key="3">
    <source>
        <dbReference type="Google" id="ProtNLM"/>
    </source>
</evidence>
<comment type="caution">
    <text evidence="1">The sequence shown here is derived from an EMBL/GenBank/DDBJ whole genome shotgun (WGS) entry which is preliminary data.</text>
</comment>
<evidence type="ECO:0000313" key="1">
    <source>
        <dbReference type="EMBL" id="TLV03811.1"/>
    </source>
</evidence>